<sequence length="67" mass="7656">MEEEEEPTALVVRANHTPSCASQIAFPASVPSPQRERMKVLLQCGAHQWKAVEEHCRDAEREKKKKK</sequence>
<evidence type="ECO:0000313" key="1">
    <source>
        <dbReference type="EMBL" id="KAK2913814.1"/>
    </source>
</evidence>
<gene>
    <name evidence="1" type="ORF">Q8A67_002213</name>
</gene>
<organism evidence="1 2">
    <name type="scientific">Cirrhinus molitorella</name>
    <name type="common">mud carp</name>
    <dbReference type="NCBI Taxonomy" id="172907"/>
    <lineage>
        <taxon>Eukaryota</taxon>
        <taxon>Metazoa</taxon>
        <taxon>Chordata</taxon>
        <taxon>Craniata</taxon>
        <taxon>Vertebrata</taxon>
        <taxon>Euteleostomi</taxon>
        <taxon>Actinopterygii</taxon>
        <taxon>Neopterygii</taxon>
        <taxon>Teleostei</taxon>
        <taxon>Ostariophysi</taxon>
        <taxon>Cypriniformes</taxon>
        <taxon>Cyprinidae</taxon>
        <taxon>Labeoninae</taxon>
        <taxon>Labeonini</taxon>
        <taxon>Cirrhinus</taxon>
    </lineage>
</organism>
<accession>A0AA88QHM7</accession>
<proteinExistence type="predicted"/>
<comment type="caution">
    <text evidence="1">The sequence shown here is derived from an EMBL/GenBank/DDBJ whole genome shotgun (WGS) entry which is preliminary data.</text>
</comment>
<dbReference type="EMBL" id="JAUYZG010000002">
    <property type="protein sequence ID" value="KAK2913814.1"/>
    <property type="molecule type" value="Genomic_DNA"/>
</dbReference>
<dbReference type="AlphaFoldDB" id="A0AA88QHM7"/>
<name>A0AA88QHM7_9TELE</name>
<evidence type="ECO:0000313" key="2">
    <source>
        <dbReference type="Proteomes" id="UP001187343"/>
    </source>
</evidence>
<reference evidence="1" key="1">
    <citation type="submission" date="2023-08" db="EMBL/GenBank/DDBJ databases">
        <title>Chromosome-level Genome Assembly of mud carp (Cirrhinus molitorella).</title>
        <authorList>
            <person name="Liu H."/>
        </authorList>
    </citation>
    <scope>NUCLEOTIDE SEQUENCE</scope>
    <source>
        <strain evidence="1">Prfri</strain>
        <tissue evidence="1">Muscle</tissue>
    </source>
</reference>
<protein>
    <submittedName>
        <fullName evidence="1">Uncharacterized protein</fullName>
    </submittedName>
</protein>
<dbReference type="Proteomes" id="UP001187343">
    <property type="component" value="Unassembled WGS sequence"/>
</dbReference>
<keyword evidence="2" id="KW-1185">Reference proteome</keyword>